<organism evidence="6 7">
    <name type="scientific">Rhodovulum kholense</name>
    <dbReference type="NCBI Taxonomy" id="453584"/>
    <lineage>
        <taxon>Bacteria</taxon>
        <taxon>Pseudomonadati</taxon>
        <taxon>Pseudomonadota</taxon>
        <taxon>Alphaproteobacteria</taxon>
        <taxon>Rhodobacterales</taxon>
        <taxon>Paracoccaceae</taxon>
        <taxon>Rhodovulum</taxon>
    </lineage>
</organism>
<accession>A0A8E2VHU6</accession>
<evidence type="ECO:0000256" key="1">
    <source>
        <dbReference type="ARBA" id="ARBA00004418"/>
    </source>
</evidence>
<dbReference type="GO" id="GO:1904680">
    <property type="term" value="F:peptide transmembrane transporter activity"/>
    <property type="evidence" value="ECO:0007669"/>
    <property type="project" value="TreeGrafter"/>
</dbReference>
<dbReference type="CDD" id="cd08494">
    <property type="entry name" value="PBP2_NikA_DppA_OppA_like_6"/>
    <property type="match status" value="1"/>
</dbReference>
<evidence type="ECO:0000313" key="6">
    <source>
        <dbReference type="EMBL" id="PTW46149.1"/>
    </source>
</evidence>
<feature type="signal peptide" evidence="4">
    <location>
        <begin position="1"/>
        <end position="22"/>
    </location>
</feature>
<comment type="similarity">
    <text evidence="2">Belongs to the bacterial solute-binding protein 5 family.</text>
</comment>
<comment type="subcellular location">
    <subcellularLocation>
        <location evidence="1">Periplasm</location>
    </subcellularLocation>
</comment>
<evidence type="ECO:0000256" key="4">
    <source>
        <dbReference type="SAM" id="SignalP"/>
    </source>
</evidence>
<dbReference type="Pfam" id="PF00496">
    <property type="entry name" value="SBP_bac_5"/>
    <property type="match status" value="1"/>
</dbReference>
<dbReference type="GO" id="GO:0015833">
    <property type="term" value="P:peptide transport"/>
    <property type="evidence" value="ECO:0007669"/>
    <property type="project" value="TreeGrafter"/>
</dbReference>
<dbReference type="InterPro" id="IPR039424">
    <property type="entry name" value="SBP_5"/>
</dbReference>
<dbReference type="Gene3D" id="3.40.190.10">
    <property type="entry name" value="Periplasmic binding protein-like II"/>
    <property type="match status" value="1"/>
</dbReference>
<dbReference type="Gene3D" id="3.10.105.10">
    <property type="entry name" value="Dipeptide-binding Protein, Domain 3"/>
    <property type="match status" value="1"/>
</dbReference>
<evidence type="ECO:0000256" key="2">
    <source>
        <dbReference type="ARBA" id="ARBA00005695"/>
    </source>
</evidence>
<dbReference type="RefSeq" id="WP_108028030.1">
    <property type="nucleotide sequence ID" value="NZ_QAYC01000012.1"/>
</dbReference>
<dbReference type="SUPFAM" id="SSF53850">
    <property type="entry name" value="Periplasmic binding protein-like II"/>
    <property type="match status" value="1"/>
</dbReference>
<dbReference type="InterPro" id="IPR030678">
    <property type="entry name" value="Peptide/Ni-bd"/>
</dbReference>
<keyword evidence="3 4" id="KW-0732">Signal</keyword>
<gene>
    <name evidence="6" type="ORF">C8N38_112107</name>
</gene>
<dbReference type="Proteomes" id="UP000244037">
    <property type="component" value="Unassembled WGS sequence"/>
</dbReference>
<evidence type="ECO:0000259" key="5">
    <source>
        <dbReference type="Pfam" id="PF00496"/>
    </source>
</evidence>
<dbReference type="EMBL" id="QAYC01000012">
    <property type="protein sequence ID" value="PTW46149.1"/>
    <property type="molecule type" value="Genomic_DNA"/>
</dbReference>
<dbReference type="PANTHER" id="PTHR30290:SF38">
    <property type="entry name" value="D,D-DIPEPTIDE-BINDING PERIPLASMIC PROTEIN DDPA-RELATED"/>
    <property type="match status" value="1"/>
</dbReference>
<keyword evidence="7" id="KW-1185">Reference proteome</keyword>
<reference evidence="6 7" key="1">
    <citation type="submission" date="2018-04" db="EMBL/GenBank/DDBJ databases">
        <title>Genomic Encyclopedia of Archaeal and Bacterial Type Strains, Phase II (KMG-II): from individual species to whole genera.</title>
        <authorList>
            <person name="Goeker M."/>
        </authorList>
    </citation>
    <scope>NUCLEOTIDE SEQUENCE [LARGE SCALE GENOMIC DNA]</scope>
    <source>
        <strain evidence="6 7">DSM 19783</strain>
    </source>
</reference>
<comment type="caution">
    <text evidence="6">The sequence shown here is derived from an EMBL/GenBank/DDBJ whole genome shotgun (WGS) entry which is preliminary data.</text>
</comment>
<dbReference type="GO" id="GO:0043190">
    <property type="term" value="C:ATP-binding cassette (ABC) transporter complex"/>
    <property type="evidence" value="ECO:0007669"/>
    <property type="project" value="InterPro"/>
</dbReference>
<sequence>MRPIRIIARTLVLALPFGPALAAGPASAAPPDAIVIGMVLEPPNLAPTSGAAAATDEVVYANVFEGLTRFAADGTVVPGLAASWETNETATVYTFHLREGVRFHDGTTMEADDVVFSLDRARGPDSTNAQKALFEGIDSVAATDPLTVTVTLTQPDGAFPFKMAWGDAVIVAPETAGTEATAPVGTGPFRFDRWVHGDRVELVRNPDYWGPAPALARATFKFIPDPNAAFAAMMAGDVDAFPNFPAPETLPQFEADPRFKVIVGTTEGETILALNNRRPPLDDIRVREAIAHAIDRQDVIDGAMFGYGTPIGTHFAPHHPDYVDLTDLSRHDLKKARALLTEAGQTDLKLRLALPPPSYARRGGEIVAAELRAAGIETEITNLEWAQWLDQVFKRHDFDLTIVSHTEPMDIGIYARPDYYFGYDKPDFVALMDRLAGATAPDERSDILKAAQRMIAEDYVNVYLFQLAKTGVANAKIDGLWENAPTQANDLTAVRWID</sequence>
<protein>
    <submittedName>
        <fullName evidence="6">Peptide/nickel transport system substrate-binding protein</fullName>
    </submittedName>
</protein>
<feature type="chain" id="PRO_5034380046" evidence="4">
    <location>
        <begin position="23"/>
        <end position="498"/>
    </location>
</feature>
<dbReference type="GO" id="GO:0030288">
    <property type="term" value="C:outer membrane-bounded periplasmic space"/>
    <property type="evidence" value="ECO:0007669"/>
    <property type="project" value="UniProtKB-ARBA"/>
</dbReference>
<dbReference type="AlphaFoldDB" id="A0A8E2VHU6"/>
<dbReference type="PANTHER" id="PTHR30290">
    <property type="entry name" value="PERIPLASMIC BINDING COMPONENT OF ABC TRANSPORTER"/>
    <property type="match status" value="1"/>
</dbReference>
<dbReference type="InterPro" id="IPR000914">
    <property type="entry name" value="SBP_5_dom"/>
</dbReference>
<evidence type="ECO:0000313" key="7">
    <source>
        <dbReference type="Proteomes" id="UP000244037"/>
    </source>
</evidence>
<evidence type="ECO:0000256" key="3">
    <source>
        <dbReference type="ARBA" id="ARBA00022729"/>
    </source>
</evidence>
<dbReference type="PIRSF" id="PIRSF002741">
    <property type="entry name" value="MppA"/>
    <property type="match status" value="1"/>
</dbReference>
<dbReference type="OrthoDB" id="9803988at2"/>
<name>A0A8E2VHU6_9RHOB</name>
<proteinExistence type="inferred from homology"/>
<feature type="domain" description="Solute-binding protein family 5" evidence="5">
    <location>
        <begin position="75"/>
        <end position="405"/>
    </location>
</feature>